<feature type="region of interest" description="Disordered" evidence="2">
    <location>
        <begin position="1516"/>
        <end position="1555"/>
    </location>
</feature>
<protein>
    <submittedName>
        <fullName evidence="3">Regulator of drug sensitivity 2</fullName>
    </submittedName>
</protein>
<comment type="caution">
    <text evidence="3">The sequence shown here is derived from an EMBL/GenBank/DDBJ whole genome shotgun (WGS) entry which is preliminary data.</text>
</comment>
<feature type="compositionally biased region" description="Polar residues" evidence="2">
    <location>
        <begin position="21"/>
        <end position="32"/>
    </location>
</feature>
<evidence type="ECO:0000256" key="2">
    <source>
        <dbReference type="SAM" id="MobiDB-lite"/>
    </source>
</evidence>
<evidence type="ECO:0000256" key="1">
    <source>
        <dbReference type="ARBA" id="ARBA00023254"/>
    </source>
</evidence>
<feature type="compositionally biased region" description="Basic and acidic residues" evidence="2">
    <location>
        <begin position="65"/>
        <end position="78"/>
    </location>
</feature>
<organism evidence="3 4">
    <name type="scientific">Diplodia seriata</name>
    <dbReference type="NCBI Taxonomy" id="420778"/>
    <lineage>
        <taxon>Eukaryota</taxon>
        <taxon>Fungi</taxon>
        <taxon>Dikarya</taxon>
        <taxon>Ascomycota</taxon>
        <taxon>Pezizomycotina</taxon>
        <taxon>Dothideomycetes</taxon>
        <taxon>Dothideomycetes incertae sedis</taxon>
        <taxon>Botryosphaeriales</taxon>
        <taxon>Botryosphaeriaceae</taxon>
        <taxon>Diplodia</taxon>
    </lineage>
</organism>
<dbReference type="InterPro" id="IPR013940">
    <property type="entry name" value="Spo22/ZIP4/TEX11"/>
</dbReference>
<evidence type="ECO:0000313" key="4">
    <source>
        <dbReference type="Proteomes" id="UP000190776"/>
    </source>
</evidence>
<feature type="compositionally biased region" description="Polar residues" evidence="2">
    <location>
        <begin position="457"/>
        <end position="475"/>
    </location>
</feature>
<keyword evidence="1" id="KW-0469">Meiosis</keyword>
<name>A0A1S8BDE5_9PEZI</name>
<feature type="compositionally biased region" description="Basic residues" evidence="2">
    <location>
        <begin position="85"/>
        <end position="102"/>
    </location>
</feature>
<dbReference type="STRING" id="420778.A0A1S8BDE5"/>
<feature type="compositionally biased region" description="Low complexity" evidence="2">
    <location>
        <begin position="563"/>
        <end position="574"/>
    </location>
</feature>
<dbReference type="GO" id="GO:0090173">
    <property type="term" value="P:regulation of synaptonemal complex assembly"/>
    <property type="evidence" value="ECO:0007669"/>
    <property type="project" value="InterPro"/>
</dbReference>
<feature type="region of interest" description="Disordered" evidence="2">
    <location>
        <begin position="1"/>
        <end position="191"/>
    </location>
</feature>
<accession>A0A1S8BDE5</accession>
<feature type="region of interest" description="Disordered" evidence="2">
    <location>
        <begin position="457"/>
        <end position="480"/>
    </location>
</feature>
<sequence length="1633" mass="180219">MVEATQRTAAEESNGAAPPVMTTSKDPQQNGDDANASRPPKPEQHSQPHASAQQQAAQQKQQQGADKKAAGDAKDGASHKSTSPPKKRRKERPCTRCIKRNIGHLCHDEPREPAKRQKTDPPSGQEEDQAKNLDPTAVSDAPLGPLDQRHGSQDAALGALAPPPLPHALPNATPGPIAQPAPVSAPHASNIAGNSQSFPNYNDWNFGASNNFQDMHAFHPSYMFNASEASNEYNLLNDLLSNSLMDDGALYNGEEMSSLFPDQPLTNTMNAYSGQNSLVPGNQQNNQLMPPSQAAIGNAISRPASGFPLDKAREAYYMTAADPAGNDTPEERMNKLLKAKFDAGMLKPFNYIKGYARLYQYMERNFQAISRQKILRCMDRFRPKFRERVQTLTDIELVRVEMWFERRLMEYDRVFASMAIPACCWRRTGEIFRGNKEMAELVNVPIENLRDVSPNAATQTSTIAPPSSFPHSPQTKPRHRLDTSLLAARLSDAPDLSKITSRLHPAATAALTFAPPLAAQSLHDRTHNAMKSQARNRQEQDKKVESLVAFATSLSRRLHRRLSTPPATTTTATSDADEDEIRRIGGRLDSLTDLVPALSTHLAATFPLAVPAALLLPKRDALDRLASDIWNAATRLGREQQPEGTSSAERDKKVLCKVRAFAVLVLDAVARCSARDNGDDNRGVGGTAKEVEKGVRVLRVALKAGRCCLEVGIVEEGGLLRVLECAADWEKKLKGLVEGEGRDAGSDSRMVDVDMAEVVGRLRAEYWILRVVHAWKQSRLDLAEHMFSKSDLDPHRLAADTVDMLTDTLFEIGRDMFSKRQYEDAVRWLDRAYDLIGERNVEELDHDAVELRLAILNFLVRACLKMNTTESREKARGIVDLLDFDYGDKMVVHLLKLDVISSDPELEVEQYYNVVVRMIRSIVLTDANFRTVMHHAHIIKGKSPELACKALDKLLHEKLFNHENHQWIEKVAITQIWILADSGDAQPPESLVGLLEAVLQNSRPFDAPATHAAQTILWKKIETLYSQAKYLESESWCDIALHPLFAKAGGSNKAKISRKIILCALSRQEHNNARKVFFQMPEDEKNNPMTRYLMYKSAIRDQEPDLAAECLDAISRQPGRDCTLLYACVVEAQELRDQQSAIIALQKALEKYDYGAPTGVHLPALLRSTIRLLVNQMSASSDFEEDALKEVCKVFEGAAVQATKDRIPRPAKEQSEPIFTEKELEWFSRNSYNLALKHCGSAHPEHLLCLLDKCIQFIGLLQTALSKTNSSAPAPDLILRLLLCHYLASCAAIVLARSTDSVTESLNAYITASRHACAFRNTVSPLLNTSASTNGSGSSTNTNQPIDLGVATKADLAAKRAQLLRYELESALKRSDWDGLDVLWDECFDNPLDAAGSAAKESRSSWYTRHLETLADLALVIHSELSKVDTSSASTTATTTTRTHRARVLGVLQRIVNQSCSGSIGTGISRPGAVVHLARWIRCLFQLSIDSSNALEDPDAIPLQCIGQATSIISASSSSSSTTGARREMNRGASGDDLDDYDKARGGGGSGSHQRYPQIEAEWLASTAFNRGIDFYSAGDDARYKIWADKAIGLARVAEEQRAGGGGDRQQRREPGGLYGTLMERSKGLLRWD</sequence>
<dbReference type="PANTHER" id="PTHR40375">
    <property type="entry name" value="SPORULATION-SPECIFIC PROTEIN 22"/>
    <property type="match status" value="1"/>
</dbReference>
<feature type="region of interest" description="Disordered" evidence="2">
    <location>
        <begin position="558"/>
        <end position="578"/>
    </location>
</feature>
<feature type="compositionally biased region" description="Basic and acidic residues" evidence="2">
    <location>
        <begin position="105"/>
        <end position="119"/>
    </location>
</feature>
<feature type="compositionally biased region" description="Low complexity" evidence="2">
    <location>
        <begin position="47"/>
        <end position="64"/>
    </location>
</feature>
<dbReference type="PANTHER" id="PTHR40375:SF2">
    <property type="entry name" value="SPORULATION-SPECIFIC PROTEIN 22"/>
    <property type="match status" value="1"/>
</dbReference>
<dbReference type="GO" id="GO:0051321">
    <property type="term" value="P:meiotic cell cycle"/>
    <property type="evidence" value="ECO:0007669"/>
    <property type="project" value="UniProtKB-KW"/>
</dbReference>
<dbReference type="OrthoDB" id="65716at2759"/>
<proteinExistence type="predicted"/>
<evidence type="ECO:0000313" key="3">
    <source>
        <dbReference type="EMBL" id="OMP85514.1"/>
    </source>
</evidence>
<dbReference type="InterPro" id="IPR039057">
    <property type="entry name" value="Spo22/ZIP4"/>
</dbReference>
<dbReference type="Proteomes" id="UP000190776">
    <property type="component" value="Unassembled WGS sequence"/>
</dbReference>
<dbReference type="EMBL" id="MSZU01000084">
    <property type="protein sequence ID" value="OMP85514.1"/>
    <property type="molecule type" value="Genomic_DNA"/>
</dbReference>
<dbReference type="Pfam" id="PF08631">
    <property type="entry name" value="SPO22"/>
    <property type="match status" value="1"/>
</dbReference>
<gene>
    <name evidence="3" type="ORF">BK809_0004185</name>
</gene>
<reference evidence="3 4" key="1">
    <citation type="submission" date="2017-01" db="EMBL/GenBank/DDBJ databases">
        <title>Draft genome sequence of Diplodia seriata F98.1, a fungal species involved in grapevine trunk diseases.</title>
        <authorList>
            <person name="Robert-Siegwald G."/>
            <person name="Vallet J."/>
            <person name="Abou-Mansour E."/>
            <person name="Xu J."/>
            <person name="Rey P."/>
            <person name="Bertsch C."/>
            <person name="Rego C."/>
            <person name="Larignon P."/>
            <person name="Fontaine F."/>
            <person name="Lebrun M.-H."/>
        </authorList>
    </citation>
    <scope>NUCLEOTIDE SEQUENCE [LARGE SCALE GENOMIC DNA]</scope>
    <source>
        <strain evidence="3 4">F98.1</strain>
    </source>
</reference>